<gene>
    <name evidence="1" type="ORF">ACOLOM_LOCUS5884</name>
</gene>
<sequence>MGSIVKVNIVAALLFAFTSIFVAAGMYQFSGVVLDVFVFLVLTVNSPLGFISNGVVYNITWTQSGSEPSGTCALYIINANNSARTTITTSADIASGSYSWKVNVPAGYYYFAINDGTGERDSGDFQVTGGSSSASAGPNTPASSGQSTAASGPSPTETNAAVTTANGGETATNGGSTNTATGSSSTSTNSR</sequence>
<accession>A0ACA9MHE4</accession>
<proteinExistence type="predicted"/>
<reference evidence="1" key="1">
    <citation type="submission" date="2021-06" db="EMBL/GenBank/DDBJ databases">
        <authorList>
            <person name="Kallberg Y."/>
            <person name="Tangrot J."/>
            <person name="Rosling A."/>
        </authorList>
    </citation>
    <scope>NUCLEOTIDE SEQUENCE</scope>
    <source>
        <strain evidence="1">CL356</strain>
    </source>
</reference>
<protein>
    <submittedName>
        <fullName evidence="1">4266_t:CDS:1</fullName>
    </submittedName>
</protein>
<name>A0ACA9MHE4_9GLOM</name>
<evidence type="ECO:0000313" key="2">
    <source>
        <dbReference type="Proteomes" id="UP000789525"/>
    </source>
</evidence>
<dbReference type="EMBL" id="CAJVPT010011366">
    <property type="protein sequence ID" value="CAG8578730.1"/>
    <property type="molecule type" value="Genomic_DNA"/>
</dbReference>
<evidence type="ECO:0000313" key="1">
    <source>
        <dbReference type="EMBL" id="CAG8578730.1"/>
    </source>
</evidence>
<dbReference type="Proteomes" id="UP000789525">
    <property type="component" value="Unassembled WGS sequence"/>
</dbReference>
<comment type="caution">
    <text evidence="1">The sequence shown here is derived from an EMBL/GenBank/DDBJ whole genome shotgun (WGS) entry which is preliminary data.</text>
</comment>
<organism evidence="1 2">
    <name type="scientific">Acaulospora colombiana</name>
    <dbReference type="NCBI Taxonomy" id="27376"/>
    <lineage>
        <taxon>Eukaryota</taxon>
        <taxon>Fungi</taxon>
        <taxon>Fungi incertae sedis</taxon>
        <taxon>Mucoromycota</taxon>
        <taxon>Glomeromycotina</taxon>
        <taxon>Glomeromycetes</taxon>
        <taxon>Diversisporales</taxon>
        <taxon>Acaulosporaceae</taxon>
        <taxon>Acaulospora</taxon>
    </lineage>
</organism>
<keyword evidence="2" id="KW-1185">Reference proteome</keyword>